<evidence type="ECO:0000313" key="9">
    <source>
        <dbReference type="EMBL" id="SET88562.1"/>
    </source>
</evidence>
<feature type="region of interest" description="Disordered" evidence="7">
    <location>
        <begin position="219"/>
        <end position="260"/>
    </location>
</feature>
<feature type="transmembrane region" description="Helical" evidence="6">
    <location>
        <begin position="189"/>
        <end position="208"/>
    </location>
</feature>
<evidence type="ECO:0000256" key="4">
    <source>
        <dbReference type="ARBA" id="ARBA00022989"/>
    </source>
</evidence>
<name>A0ABY1CBA1_MYXFU</name>
<evidence type="ECO:0000256" key="7">
    <source>
        <dbReference type="SAM" id="MobiDB-lite"/>
    </source>
</evidence>
<comment type="similarity">
    <text evidence="6">Belongs to the TVP38/TMEM64 family.</text>
</comment>
<evidence type="ECO:0000256" key="6">
    <source>
        <dbReference type="RuleBase" id="RU366058"/>
    </source>
</evidence>
<feature type="compositionally biased region" description="Low complexity" evidence="7">
    <location>
        <begin position="241"/>
        <end position="251"/>
    </location>
</feature>
<feature type="transmembrane region" description="Helical" evidence="6">
    <location>
        <begin position="12"/>
        <end position="29"/>
    </location>
</feature>
<dbReference type="Proteomes" id="UP000183760">
    <property type="component" value="Unassembled WGS sequence"/>
</dbReference>
<keyword evidence="10" id="KW-1185">Reference proteome</keyword>
<evidence type="ECO:0000256" key="3">
    <source>
        <dbReference type="ARBA" id="ARBA00022692"/>
    </source>
</evidence>
<evidence type="ECO:0000313" key="10">
    <source>
        <dbReference type="Proteomes" id="UP000183760"/>
    </source>
</evidence>
<reference evidence="9 10" key="1">
    <citation type="submission" date="2016-10" db="EMBL/GenBank/DDBJ databases">
        <authorList>
            <person name="Varghese N."/>
            <person name="Submissions S."/>
        </authorList>
    </citation>
    <scope>NUCLEOTIDE SEQUENCE [LARGE SCALE GENOMIC DNA]</scope>
    <source>
        <strain evidence="9 10">DSM 16525</strain>
    </source>
</reference>
<comment type="subcellular location">
    <subcellularLocation>
        <location evidence="1 6">Cell membrane</location>
        <topology evidence="1 6">Multi-pass membrane protein</topology>
    </subcellularLocation>
</comment>
<dbReference type="PANTHER" id="PTHR12677">
    <property type="entry name" value="GOLGI APPARATUS MEMBRANE PROTEIN TVP38-RELATED"/>
    <property type="match status" value="1"/>
</dbReference>
<dbReference type="InterPro" id="IPR015414">
    <property type="entry name" value="TMEM64"/>
</dbReference>
<organism evidence="9 10">
    <name type="scientific">Myxococcus fulvus</name>
    <dbReference type="NCBI Taxonomy" id="33"/>
    <lineage>
        <taxon>Bacteria</taxon>
        <taxon>Pseudomonadati</taxon>
        <taxon>Myxococcota</taxon>
        <taxon>Myxococcia</taxon>
        <taxon>Myxococcales</taxon>
        <taxon>Cystobacterineae</taxon>
        <taxon>Myxococcaceae</taxon>
        <taxon>Myxococcus</taxon>
    </lineage>
</organism>
<dbReference type="EMBL" id="FOIB01000003">
    <property type="protein sequence ID" value="SET88562.1"/>
    <property type="molecule type" value="Genomic_DNA"/>
</dbReference>
<evidence type="ECO:0000259" key="8">
    <source>
        <dbReference type="Pfam" id="PF09335"/>
    </source>
</evidence>
<evidence type="ECO:0000256" key="5">
    <source>
        <dbReference type="ARBA" id="ARBA00023136"/>
    </source>
</evidence>
<feature type="domain" description="VTT" evidence="8">
    <location>
        <begin position="65"/>
        <end position="181"/>
    </location>
</feature>
<evidence type="ECO:0000256" key="1">
    <source>
        <dbReference type="ARBA" id="ARBA00004651"/>
    </source>
</evidence>
<dbReference type="PANTHER" id="PTHR12677:SF59">
    <property type="entry name" value="GOLGI APPARATUS MEMBRANE PROTEIN TVP38-RELATED"/>
    <property type="match status" value="1"/>
</dbReference>
<keyword evidence="2 6" id="KW-1003">Cell membrane</keyword>
<sequence>MAQGAKTWLRVLAPMLVSVGGLLTLRLLGPDFIDQRHLSDLLAPLGDAAPLAYIAFLAVRPLTLLPGQLMTAVGGMMFGTLAATLYSLTGSFLAAMLLFVLARKLGTRPMKRLAGGKYPALVRAAKRNDFLFSFTMCINPLCPTDVMLAAAAASGARFWPSVAGVMLGTIPGTFLTAQFGSGLAQGRTVMTAVSAAGLVLSLVLGVFIGRRFYKELNEAPEVPSPPSDARGDSTVPELRSATAAAVPAAQAKSGGVPATY</sequence>
<dbReference type="Pfam" id="PF09335">
    <property type="entry name" value="VTT_dom"/>
    <property type="match status" value="1"/>
</dbReference>
<accession>A0ABY1CBA1</accession>
<proteinExistence type="inferred from homology"/>
<evidence type="ECO:0000256" key="2">
    <source>
        <dbReference type="ARBA" id="ARBA00022475"/>
    </source>
</evidence>
<keyword evidence="3 6" id="KW-0812">Transmembrane</keyword>
<comment type="caution">
    <text evidence="9">The sequence shown here is derived from an EMBL/GenBank/DDBJ whole genome shotgun (WGS) entry which is preliminary data.</text>
</comment>
<keyword evidence="5 6" id="KW-0472">Membrane</keyword>
<feature type="transmembrane region" description="Helical" evidence="6">
    <location>
        <begin position="158"/>
        <end position="177"/>
    </location>
</feature>
<feature type="transmembrane region" description="Helical" evidence="6">
    <location>
        <begin position="130"/>
        <end position="152"/>
    </location>
</feature>
<feature type="transmembrane region" description="Helical" evidence="6">
    <location>
        <begin position="79"/>
        <end position="102"/>
    </location>
</feature>
<dbReference type="InterPro" id="IPR032816">
    <property type="entry name" value="VTT_dom"/>
</dbReference>
<protein>
    <recommendedName>
        <fullName evidence="6">TVP38/TMEM64 family membrane protein</fullName>
    </recommendedName>
</protein>
<gene>
    <name evidence="9" type="ORF">SAMN05443572_103662</name>
</gene>
<keyword evidence="4 6" id="KW-1133">Transmembrane helix</keyword>